<proteinExistence type="predicted"/>
<dbReference type="GO" id="GO:0032502">
    <property type="term" value="P:developmental process"/>
    <property type="evidence" value="ECO:0007669"/>
    <property type="project" value="UniProtKB-ARBA"/>
</dbReference>
<dbReference type="PANTHER" id="PTHR24406">
    <property type="entry name" value="TRANSCRIPTIONAL REPRESSOR CTCFL-RELATED"/>
    <property type="match status" value="1"/>
</dbReference>
<organism evidence="10">
    <name type="scientific">Timema tahoe</name>
    <dbReference type="NCBI Taxonomy" id="61484"/>
    <lineage>
        <taxon>Eukaryota</taxon>
        <taxon>Metazoa</taxon>
        <taxon>Ecdysozoa</taxon>
        <taxon>Arthropoda</taxon>
        <taxon>Hexapoda</taxon>
        <taxon>Insecta</taxon>
        <taxon>Pterygota</taxon>
        <taxon>Neoptera</taxon>
        <taxon>Polyneoptera</taxon>
        <taxon>Phasmatodea</taxon>
        <taxon>Timematodea</taxon>
        <taxon>Timematoidea</taxon>
        <taxon>Timematidae</taxon>
        <taxon>Timema</taxon>
    </lineage>
</organism>
<feature type="region of interest" description="Disordered" evidence="8">
    <location>
        <begin position="50"/>
        <end position="76"/>
    </location>
</feature>
<comment type="subcellular location">
    <subcellularLocation>
        <location evidence="1">Nucleus</location>
    </subcellularLocation>
</comment>
<evidence type="ECO:0000256" key="6">
    <source>
        <dbReference type="ARBA" id="ARBA00023242"/>
    </source>
</evidence>
<dbReference type="EMBL" id="OE004919">
    <property type="protein sequence ID" value="CAD7461559.1"/>
    <property type="molecule type" value="Genomic_DNA"/>
</dbReference>
<dbReference type="SMART" id="SM00355">
    <property type="entry name" value="ZnF_C2H2"/>
    <property type="match status" value="1"/>
</dbReference>
<evidence type="ECO:0000256" key="3">
    <source>
        <dbReference type="ARBA" id="ARBA00022737"/>
    </source>
</evidence>
<evidence type="ECO:0000313" key="10">
    <source>
        <dbReference type="EMBL" id="CAD7461559.1"/>
    </source>
</evidence>
<keyword evidence="5" id="KW-0862">Zinc</keyword>
<dbReference type="PROSITE" id="PS00028">
    <property type="entry name" value="ZINC_FINGER_C2H2_1"/>
    <property type="match status" value="1"/>
</dbReference>
<accession>A0A7R9NZ64</accession>
<dbReference type="Gene3D" id="3.30.160.60">
    <property type="entry name" value="Classic Zinc Finger"/>
    <property type="match status" value="2"/>
</dbReference>
<dbReference type="InterPro" id="IPR050888">
    <property type="entry name" value="ZnF_C2H2-type_TF"/>
</dbReference>
<keyword evidence="6" id="KW-0539">Nucleus</keyword>
<evidence type="ECO:0000256" key="8">
    <source>
        <dbReference type="SAM" id="MobiDB-lite"/>
    </source>
</evidence>
<sequence>MRLHSGDKPYKCENCGRHFRQITIVPPGEKPHPCPVCGKPFRVRSDMKRHLNTHQRDRGSRGGGTLSSTKLETPDEMEDVDQEEQAAITGLAQHHTMQAMSHMTPVTEITIQSEQTTDSILPDDHMAESDQQPINLNIAVPARHALGPDEVIHYTRDPLETVRDGTVFVWPIYMA</sequence>
<dbReference type="InterPro" id="IPR013087">
    <property type="entry name" value="Znf_C2H2_type"/>
</dbReference>
<dbReference type="GO" id="GO:0008270">
    <property type="term" value="F:zinc ion binding"/>
    <property type="evidence" value="ECO:0007669"/>
    <property type="project" value="UniProtKB-KW"/>
</dbReference>
<protein>
    <recommendedName>
        <fullName evidence="9">C2H2-type domain-containing protein</fullName>
    </recommendedName>
</protein>
<keyword evidence="4 7" id="KW-0863">Zinc-finger</keyword>
<evidence type="ECO:0000256" key="1">
    <source>
        <dbReference type="ARBA" id="ARBA00004123"/>
    </source>
</evidence>
<feature type="domain" description="C2H2-type" evidence="9">
    <location>
        <begin position="32"/>
        <end position="59"/>
    </location>
</feature>
<dbReference type="SUPFAM" id="SSF57667">
    <property type="entry name" value="beta-beta-alpha zinc fingers"/>
    <property type="match status" value="1"/>
</dbReference>
<evidence type="ECO:0000256" key="2">
    <source>
        <dbReference type="ARBA" id="ARBA00022723"/>
    </source>
</evidence>
<evidence type="ECO:0000256" key="4">
    <source>
        <dbReference type="ARBA" id="ARBA00022771"/>
    </source>
</evidence>
<dbReference type="PROSITE" id="PS50157">
    <property type="entry name" value="ZINC_FINGER_C2H2_2"/>
    <property type="match status" value="1"/>
</dbReference>
<keyword evidence="2" id="KW-0479">Metal-binding</keyword>
<dbReference type="AlphaFoldDB" id="A0A7R9NZ64"/>
<evidence type="ECO:0000256" key="7">
    <source>
        <dbReference type="PROSITE-ProRule" id="PRU00042"/>
    </source>
</evidence>
<dbReference type="Pfam" id="PF00096">
    <property type="entry name" value="zf-C2H2"/>
    <property type="match status" value="1"/>
</dbReference>
<dbReference type="InterPro" id="IPR036236">
    <property type="entry name" value="Znf_C2H2_sf"/>
</dbReference>
<evidence type="ECO:0000259" key="9">
    <source>
        <dbReference type="PROSITE" id="PS50157"/>
    </source>
</evidence>
<name>A0A7R9NZ64_9NEOP</name>
<keyword evidence="3" id="KW-0677">Repeat</keyword>
<reference evidence="10" key="1">
    <citation type="submission" date="2020-11" db="EMBL/GenBank/DDBJ databases">
        <authorList>
            <person name="Tran Van P."/>
        </authorList>
    </citation>
    <scope>NUCLEOTIDE SEQUENCE</scope>
</reference>
<evidence type="ECO:0000256" key="5">
    <source>
        <dbReference type="ARBA" id="ARBA00022833"/>
    </source>
</evidence>
<gene>
    <name evidence="10" type="ORF">TTEB3V08_LOCUS9468</name>
</gene>
<feature type="compositionally biased region" description="Basic and acidic residues" evidence="8">
    <location>
        <begin position="50"/>
        <end position="60"/>
    </location>
</feature>
<dbReference type="FunFam" id="3.30.160.60:FF:000202">
    <property type="entry name" value="Zinc finger protein 574"/>
    <property type="match status" value="1"/>
</dbReference>
<dbReference type="GO" id="GO:0005634">
    <property type="term" value="C:nucleus"/>
    <property type="evidence" value="ECO:0007669"/>
    <property type="project" value="UniProtKB-SubCell"/>
</dbReference>